<dbReference type="Pfam" id="PF03060">
    <property type="entry name" value="NMO"/>
    <property type="match status" value="1"/>
</dbReference>
<accession>A0A4Z0KEI8</accession>
<dbReference type="InterPro" id="IPR004136">
    <property type="entry name" value="NMO"/>
</dbReference>
<dbReference type="CDD" id="cd04730">
    <property type="entry name" value="NPD_like"/>
    <property type="match status" value="1"/>
</dbReference>
<keyword evidence="3" id="KW-0560">Oxidoreductase</keyword>
<evidence type="ECO:0000256" key="1">
    <source>
        <dbReference type="ARBA" id="ARBA00022630"/>
    </source>
</evidence>
<evidence type="ECO:0000256" key="2">
    <source>
        <dbReference type="ARBA" id="ARBA00022643"/>
    </source>
</evidence>
<keyword evidence="4" id="KW-0223">Dioxygenase</keyword>
<dbReference type="AlphaFoldDB" id="A0A4Z0KEI8"/>
<comment type="caution">
    <text evidence="4">The sequence shown here is derived from an EMBL/GenBank/DDBJ whole genome shotgun (WGS) entry which is preliminary data.</text>
</comment>
<dbReference type="SUPFAM" id="SSF51412">
    <property type="entry name" value="Inosine monophosphate dehydrogenase (IMPDH)"/>
    <property type="match status" value="1"/>
</dbReference>
<dbReference type="EMBL" id="RHFF01000020">
    <property type="protein sequence ID" value="TGD37046.1"/>
    <property type="molecule type" value="Genomic_DNA"/>
</dbReference>
<organism evidence="4 5">
    <name type="scientific">Brevibacterium aurantiacum</name>
    <dbReference type="NCBI Taxonomy" id="273384"/>
    <lineage>
        <taxon>Bacteria</taxon>
        <taxon>Bacillati</taxon>
        <taxon>Actinomycetota</taxon>
        <taxon>Actinomycetes</taxon>
        <taxon>Micrococcales</taxon>
        <taxon>Brevibacteriaceae</taxon>
        <taxon>Brevibacterium</taxon>
    </lineage>
</organism>
<dbReference type="RefSeq" id="WP_135448239.1">
    <property type="nucleotide sequence ID" value="NZ_RHFF01000020.1"/>
</dbReference>
<keyword evidence="1" id="KW-0285">Flavoprotein</keyword>
<gene>
    <name evidence="4" type="ORF">EB834_17225</name>
</gene>
<proteinExistence type="predicted"/>
<evidence type="ECO:0000313" key="4">
    <source>
        <dbReference type="EMBL" id="TGD37046.1"/>
    </source>
</evidence>
<evidence type="ECO:0000313" key="5">
    <source>
        <dbReference type="Proteomes" id="UP000297736"/>
    </source>
</evidence>
<sequence>MSALSNRYTELVGIEYPIVQEGLGPFTTAKIAAAVSQAGGLGTISMPGMPEDLSEGMRTLRSHIEQCAELTDKPFAVNLPVGVDHDGTVLPFTDTYIRGVLEARKSDAALEKQLTVLTTSAGFPGEYCGMIKDAGLIHQHKVGSTHQARKSEDAGVDVVIAAGFEMGGHAPASRMHTFVLVPNITESISVPVLLTGGARDGRGLAAALALGAEGVALGTRFIVSEENEDWHPHYLQAILDAAEGDDVAFTGVYGPCRGLRNEASRSLLESDVRGDVDEAEKIRSMQRAQSTGDTENGLVLAGQVAASIHEVIRISEFVPQMADEAAAVIEQLAGSLQKQLPGRVRA</sequence>
<dbReference type="InterPro" id="IPR013785">
    <property type="entry name" value="Aldolase_TIM"/>
</dbReference>
<dbReference type="PANTHER" id="PTHR32332:SF20">
    <property type="entry name" value="2-NITROPROPANE DIOXYGENASE-LIKE PROTEIN"/>
    <property type="match status" value="1"/>
</dbReference>
<keyword evidence="2" id="KW-0288">FMN</keyword>
<name>A0A4Z0KEI8_BREAU</name>
<dbReference type="GO" id="GO:0051213">
    <property type="term" value="F:dioxygenase activity"/>
    <property type="evidence" value="ECO:0007669"/>
    <property type="project" value="UniProtKB-KW"/>
</dbReference>
<evidence type="ECO:0000256" key="3">
    <source>
        <dbReference type="ARBA" id="ARBA00023002"/>
    </source>
</evidence>
<reference evidence="4 5" key="1">
    <citation type="submission" date="2018-10" db="EMBL/GenBank/DDBJ databases">
        <title>Brevibacterium genomes from Austrain hard cheese rinds.</title>
        <authorList>
            <person name="Anast J.M."/>
            <person name="Dzieciol M."/>
            <person name="Schultz D.L."/>
            <person name="Mann E."/>
            <person name="Wagner M."/>
            <person name="Schmitz-Esser S."/>
        </authorList>
    </citation>
    <scope>NUCLEOTIDE SEQUENCE [LARGE SCALE GENOMIC DNA]</scope>
    <source>
        <strain evidence="4 5">L261</strain>
    </source>
</reference>
<dbReference type="Proteomes" id="UP000297736">
    <property type="component" value="Unassembled WGS sequence"/>
</dbReference>
<dbReference type="PANTHER" id="PTHR32332">
    <property type="entry name" value="2-NITROPROPANE DIOXYGENASE"/>
    <property type="match status" value="1"/>
</dbReference>
<dbReference type="GO" id="GO:0018580">
    <property type="term" value="F:nitronate monooxygenase activity"/>
    <property type="evidence" value="ECO:0007669"/>
    <property type="project" value="InterPro"/>
</dbReference>
<protein>
    <submittedName>
        <fullName evidence="4">2-nitropropane dioxygenase</fullName>
    </submittedName>
</protein>
<dbReference type="Gene3D" id="3.20.20.70">
    <property type="entry name" value="Aldolase class I"/>
    <property type="match status" value="1"/>
</dbReference>